<dbReference type="SUPFAM" id="SSF56112">
    <property type="entry name" value="Protein kinase-like (PK-like)"/>
    <property type="match status" value="1"/>
</dbReference>
<dbReference type="InterPro" id="IPR000719">
    <property type="entry name" value="Prot_kinase_dom"/>
</dbReference>
<dbReference type="InterPro" id="IPR008271">
    <property type="entry name" value="Ser/Thr_kinase_AS"/>
</dbReference>
<dbReference type="EC" id="2.7.11.1" evidence="1"/>
<evidence type="ECO:0000256" key="2">
    <source>
        <dbReference type="ARBA" id="ARBA00022679"/>
    </source>
</evidence>
<dbReference type="PROSITE" id="PS50011">
    <property type="entry name" value="PROTEIN_KINASE_DOM"/>
    <property type="match status" value="1"/>
</dbReference>
<dbReference type="Pfam" id="PF00069">
    <property type="entry name" value="Pkinase"/>
    <property type="match status" value="1"/>
</dbReference>
<evidence type="ECO:0000256" key="3">
    <source>
        <dbReference type="ARBA" id="ARBA00022741"/>
    </source>
</evidence>
<evidence type="ECO:0000256" key="4">
    <source>
        <dbReference type="ARBA" id="ARBA00022777"/>
    </source>
</evidence>
<dbReference type="PROSITE" id="PS00108">
    <property type="entry name" value="PROTEIN_KINASE_ST"/>
    <property type="match status" value="1"/>
</dbReference>
<sequence length="294" mass="31325">MAAVFEARDELLGRDVAIKLFRPGAGGEDEIRRQRTEVKMLAGLNHHSLVTLLDAGVDVTEGGLPRIYLVMELVRGPDLKQRLADGPLGPVEIGQIAYDLAEGLEYTHGAGVVHRDIKPANILLVEPGSGRQARAKLTDFGIADLEGRVPSEGELTSGTAAYLSPEQARREPITGASDVYSLGLVLLECFTGTVAFPGGMVESALRRLTEDPVIPDTVPQAWRDLLGAMTARDVGDRPTIGELVIAFRQLVVAESGDATAPARTTCPPAPTLPAWPRSAATASWSRHQPRASTG</sequence>
<feature type="region of interest" description="Disordered" evidence="6">
    <location>
        <begin position="259"/>
        <end position="294"/>
    </location>
</feature>
<feature type="domain" description="Protein kinase" evidence="7">
    <location>
        <begin position="1"/>
        <end position="251"/>
    </location>
</feature>
<dbReference type="InterPro" id="IPR050660">
    <property type="entry name" value="NEK_Ser/Thr_kinase"/>
</dbReference>
<accession>A0ABM8GGE4</accession>
<dbReference type="SMART" id="SM00220">
    <property type="entry name" value="S_TKc"/>
    <property type="match status" value="1"/>
</dbReference>
<keyword evidence="2" id="KW-0808">Transferase</keyword>
<keyword evidence="3" id="KW-0547">Nucleotide-binding</keyword>
<reference evidence="9" key="1">
    <citation type="journal article" date="2019" name="Int. J. Syst. Evol. Microbiol.">
        <title>The Global Catalogue of Microorganisms (GCM) 10K type strain sequencing project: providing services to taxonomists for standard genome sequencing and annotation.</title>
        <authorList>
            <consortium name="The Broad Institute Genomics Platform"/>
            <consortium name="The Broad Institute Genome Sequencing Center for Infectious Disease"/>
            <person name="Wu L."/>
            <person name="Ma J."/>
        </authorList>
    </citation>
    <scope>NUCLEOTIDE SEQUENCE [LARGE SCALE GENOMIC DNA]</scope>
    <source>
        <strain evidence="9">NBRC 108725</strain>
    </source>
</reference>
<feature type="compositionally biased region" description="Polar residues" evidence="6">
    <location>
        <begin position="280"/>
        <end position="294"/>
    </location>
</feature>
<keyword evidence="5" id="KW-0067">ATP-binding</keyword>
<evidence type="ECO:0000259" key="7">
    <source>
        <dbReference type="PROSITE" id="PS50011"/>
    </source>
</evidence>
<evidence type="ECO:0000313" key="8">
    <source>
        <dbReference type="EMBL" id="BDZ47414.1"/>
    </source>
</evidence>
<dbReference type="CDD" id="cd14014">
    <property type="entry name" value="STKc_PknB_like"/>
    <property type="match status" value="1"/>
</dbReference>
<dbReference type="Gene3D" id="1.10.510.10">
    <property type="entry name" value="Transferase(Phosphotransferase) domain 1"/>
    <property type="match status" value="1"/>
</dbReference>
<proteinExistence type="predicted"/>
<dbReference type="Gene3D" id="3.30.200.20">
    <property type="entry name" value="Phosphorylase Kinase, domain 1"/>
    <property type="match status" value="1"/>
</dbReference>
<dbReference type="Proteomes" id="UP001321498">
    <property type="component" value="Chromosome"/>
</dbReference>
<evidence type="ECO:0000256" key="6">
    <source>
        <dbReference type="SAM" id="MobiDB-lite"/>
    </source>
</evidence>
<name>A0ABM8GGE4_9MICO</name>
<organism evidence="8 9">
    <name type="scientific">Naasia aerilata</name>
    <dbReference type="NCBI Taxonomy" id="1162966"/>
    <lineage>
        <taxon>Bacteria</taxon>
        <taxon>Bacillati</taxon>
        <taxon>Actinomycetota</taxon>
        <taxon>Actinomycetes</taxon>
        <taxon>Micrococcales</taxon>
        <taxon>Microbacteriaceae</taxon>
        <taxon>Naasia</taxon>
    </lineage>
</organism>
<protein>
    <recommendedName>
        <fullName evidence="1">non-specific serine/threonine protein kinase</fullName>
        <ecNumber evidence="1">2.7.11.1</ecNumber>
    </recommendedName>
</protein>
<dbReference type="EMBL" id="AP027731">
    <property type="protein sequence ID" value="BDZ47414.1"/>
    <property type="molecule type" value="Genomic_DNA"/>
</dbReference>
<evidence type="ECO:0000256" key="5">
    <source>
        <dbReference type="ARBA" id="ARBA00022840"/>
    </source>
</evidence>
<gene>
    <name evidence="8" type="ORF">GCM10025866_33230</name>
</gene>
<dbReference type="PANTHER" id="PTHR43671:SF13">
    <property type="entry name" value="SERINE_THREONINE-PROTEIN KINASE NEK2"/>
    <property type="match status" value="1"/>
</dbReference>
<evidence type="ECO:0000256" key="1">
    <source>
        <dbReference type="ARBA" id="ARBA00012513"/>
    </source>
</evidence>
<dbReference type="InterPro" id="IPR011009">
    <property type="entry name" value="Kinase-like_dom_sf"/>
</dbReference>
<dbReference type="PIRSF" id="PIRSF000654">
    <property type="entry name" value="Integrin-linked_kinase"/>
    <property type="match status" value="1"/>
</dbReference>
<dbReference type="PANTHER" id="PTHR43671">
    <property type="entry name" value="SERINE/THREONINE-PROTEIN KINASE NEK"/>
    <property type="match status" value="1"/>
</dbReference>
<keyword evidence="4" id="KW-0418">Kinase</keyword>
<dbReference type="RefSeq" id="WP_286277329.1">
    <property type="nucleotide sequence ID" value="NZ_AP027731.1"/>
</dbReference>
<keyword evidence="9" id="KW-1185">Reference proteome</keyword>
<evidence type="ECO:0000313" key="9">
    <source>
        <dbReference type="Proteomes" id="UP001321498"/>
    </source>
</evidence>